<dbReference type="SUPFAM" id="SSF50939">
    <property type="entry name" value="Sialidases"/>
    <property type="match status" value="1"/>
</dbReference>
<dbReference type="Pfam" id="PF13088">
    <property type="entry name" value="BNR_2"/>
    <property type="match status" value="1"/>
</dbReference>
<dbReference type="AlphaFoldDB" id="A0A6I4HU64"/>
<dbReference type="Gene3D" id="2.120.10.10">
    <property type="match status" value="1"/>
</dbReference>
<dbReference type="CDD" id="cd15482">
    <property type="entry name" value="Sialidase_non-viral"/>
    <property type="match status" value="1"/>
</dbReference>
<dbReference type="RefSeq" id="WP_157522509.1">
    <property type="nucleotide sequence ID" value="NZ_CP066775.1"/>
</dbReference>
<evidence type="ECO:0000256" key="1">
    <source>
        <dbReference type="ARBA" id="ARBA00000427"/>
    </source>
</evidence>
<dbReference type="KEGG" id="mgik:GO620_002270"/>
<evidence type="ECO:0000256" key="3">
    <source>
        <dbReference type="ARBA" id="ARBA00012733"/>
    </source>
</evidence>
<comment type="catalytic activity">
    <reaction evidence="1">
        <text>Hydrolysis of alpha-(2-&gt;3)-, alpha-(2-&gt;6)-, alpha-(2-&gt;8)- glycosidic linkages of terminal sialic acid residues in oligosaccharides, glycoproteins, glycolipids, colominic acid and synthetic substrates.</text>
        <dbReference type="EC" id="3.2.1.18"/>
    </reaction>
</comment>
<proteinExistence type="inferred from homology"/>
<dbReference type="GO" id="GO:0006689">
    <property type="term" value="P:ganglioside catabolic process"/>
    <property type="evidence" value="ECO:0007669"/>
    <property type="project" value="TreeGrafter"/>
</dbReference>
<dbReference type="GO" id="GO:0005737">
    <property type="term" value="C:cytoplasm"/>
    <property type="evidence" value="ECO:0007669"/>
    <property type="project" value="TreeGrafter"/>
</dbReference>
<dbReference type="InterPro" id="IPR036278">
    <property type="entry name" value="Sialidase_sf"/>
</dbReference>
<evidence type="ECO:0000313" key="5">
    <source>
        <dbReference type="EMBL" id="QQL50302.1"/>
    </source>
</evidence>
<dbReference type="EC" id="3.2.1.18" evidence="3"/>
<dbReference type="InterPro" id="IPR011040">
    <property type="entry name" value="Sialidase"/>
</dbReference>
<accession>A0A6I4HU64</accession>
<organism evidence="5 6">
    <name type="scientific">Mucilaginibacter ginkgonis</name>
    <dbReference type="NCBI Taxonomy" id="2682091"/>
    <lineage>
        <taxon>Bacteria</taxon>
        <taxon>Pseudomonadati</taxon>
        <taxon>Bacteroidota</taxon>
        <taxon>Sphingobacteriia</taxon>
        <taxon>Sphingobacteriales</taxon>
        <taxon>Sphingobacteriaceae</taxon>
        <taxon>Mucilaginibacter</taxon>
    </lineage>
</organism>
<dbReference type="GO" id="GO:0009313">
    <property type="term" value="P:oligosaccharide catabolic process"/>
    <property type="evidence" value="ECO:0007669"/>
    <property type="project" value="TreeGrafter"/>
</dbReference>
<dbReference type="PANTHER" id="PTHR10628">
    <property type="entry name" value="SIALIDASE"/>
    <property type="match status" value="1"/>
</dbReference>
<dbReference type="PANTHER" id="PTHR10628:SF30">
    <property type="entry name" value="EXO-ALPHA-SIALIDASE"/>
    <property type="match status" value="1"/>
</dbReference>
<reference evidence="5 6" key="1">
    <citation type="submission" date="2020-12" db="EMBL/GenBank/DDBJ databases">
        <title>HMF7856_wgs.fasta genome submission.</title>
        <authorList>
            <person name="Kang H."/>
            <person name="Kim H."/>
            <person name="Joh K."/>
        </authorList>
    </citation>
    <scope>NUCLEOTIDE SEQUENCE [LARGE SCALE GENOMIC DNA]</scope>
    <source>
        <strain evidence="5 6">HMF7856</strain>
    </source>
</reference>
<keyword evidence="6" id="KW-1185">Reference proteome</keyword>
<feature type="domain" description="Sialidase" evidence="4">
    <location>
        <begin position="58"/>
        <end position="352"/>
    </location>
</feature>
<protein>
    <recommendedName>
        <fullName evidence="3">exo-alpha-sialidase</fullName>
        <ecNumber evidence="3">3.2.1.18</ecNumber>
    </recommendedName>
</protein>
<evidence type="ECO:0000256" key="2">
    <source>
        <dbReference type="ARBA" id="ARBA00009348"/>
    </source>
</evidence>
<sequence>MRFFTLINRLTVLLVCVFFFQKAQSQDAQLPQLNYLYKPGDNGYACFRIPALLSTANGTLLAFAEARKNNCGDSGDIDLVVRRSTDGGKTWGDMQIVWNDSTNTCGNPVPIEDKATGKIWLISTWNLGTDHEKEIVAGTSQNTRRAFVLSSGDVGKTWSAAREITPDVKMPDWTWYATGPCHGVQISTGKYKGRLVVPVNHIEKATNQNFAHIIYSDDHGATWHLGQNTPFDKANETTVAEIKKGNLMLNMRNSGRVDHARKVTTSKDGGNTWAPLQVDSTLTEPICQGSLLNYTMTNKKTVLLFSNPASQTKRADLTLRLSKDYGKTWAASRVIYPGPAAYSDIAVNNNQVGCLYEAGATKPYEGVAWMTVDLNDLLK</sequence>
<dbReference type="Proteomes" id="UP000429232">
    <property type="component" value="Chromosome"/>
</dbReference>
<gene>
    <name evidence="5" type="ORF">GO620_002270</name>
</gene>
<evidence type="ECO:0000259" key="4">
    <source>
        <dbReference type="Pfam" id="PF13088"/>
    </source>
</evidence>
<name>A0A6I4HU64_9SPHI</name>
<dbReference type="GO" id="GO:0004308">
    <property type="term" value="F:exo-alpha-sialidase activity"/>
    <property type="evidence" value="ECO:0007669"/>
    <property type="project" value="UniProtKB-EC"/>
</dbReference>
<evidence type="ECO:0000313" key="6">
    <source>
        <dbReference type="Proteomes" id="UP000429232"/>
    </source>
</evidence>
<comment type="similarity">
    <text evidence="2">Belongs to the glycosyl hydrolase 33 family.</text>
</comment>
<dbReference type="GO" id="GO:0016020">
    <property type="term" value="C:membrane"/>
    <property type="evidence" value="ECO:0007669"/>
    <property type="project" value="TreeGrafter"/>
</dbReference>
<dbReference type="EMBL" id="CP066775">
    <property type="protein sequence ID" value="QQL50302.1"/>
    <property type="molecule type" value="Genomic_DNA"/>
</dbReference>
<dbReference type="InterPro" id="IPR026856">
    <property type="entry name" value="Sialidase_fam"/>
</dbReference>